<accession>Q2CK60</accession>
<reference evidence="1 2" key="1">
    <citation type="journal article" date="2010" name="J. Bacteriol.">
        <title>Genome sequences of Oceanicola granulosus HTCC2516(T) and Oceanicola batsensis HTCC2597(TDelta).</title>
        <authorList>
            <person name="Thrash J.C."/>
            <person name="Cho J.C."/>
            <person name="Vergin K.L."/>
            <person name="Giovannoni S.J."/>
        </authorList>
    </citation>
    <scope>NUCLEOTIDE SEQUENCE [LARGE SCALE GENOMIC DNA]</scope>
    <source>
        <strain evidence="2">ATCC BAA-861 / DSM 15982 / KCTC 12143 / HTCC2516</strain>
    </source>
</reference>
<evidence type="ECO:0000313" key="1">
    <source>
        <dbReference type="EMBL" id="EAR52929.1"/>
    </source>
</evidence>
<dbReference type="SUPFAM" id="SSF54637">
    <property type="entry name" value="Thioesterase/thiol ester dehydrase-isomerase"/>
    <property type="match status" value="1"/>
</dbReference>
<dbReference type="OrthoDB" id="3727779at2"/>
<dbReference type="EMBL" id="AAOT01000001">
    <property type="protein sequence ID" value="EAR52929.1"/>
    <property type="molecule type" value="Genomic_DNA"/>
</dbReference>
<dbReference type="eggNOG" id="COG0824">
    <property type="taxonomic scope" value="Bacteria"/>
</dbReference>
<keyword evidence="2" id="KW-1185">Reference proteome</keyword>
<dbReference type="InterPro" id="IPR051490">
    <property type="entry name" value="THEM6_lcsJ_thioesterase"/>
</dbReference>
<dbReference type="Proteomes" id="UP000003635">
    <property type="component" value="Unassembled WGS sequence"/>
</dbReference>
<name>Q2CK60_OCEGH</name>
<evidence type="ECO:0008006" key="3">
    <source>
        <dbReference type="Google" id="ProtNLM"/>
    </source>
</evidence>
<dbReference type="InterPro" id="IPR029069">
    <property type="entry name" value="HotDog_dom_sf"/>
</dbReference>
<dbReference type="RefSeq" id="WP_007255663.1">
    <property type="nucleotide sequence ID" value="NZ_CH724107.1"/>
</dbReference>
<dbReference type="STRING" id="314256.OG2516_10716"/>
<dbReference type="CDD" id="cd00586">
    <property type="entry name" value="4HBT"/>
    <property type="match status" value="1"/>
</dbReference>
<comment type="caution">
    <text evidence="1">The sequence shown here is derived from an EMBL/GenBank/DDBJ whole genome shotgun (WGS) entry which is preliminary data.</text>
</comment>
<dbReference type="PANTHER" id="PTHR12475:SF4">
    <property type="entry name" value="PROTEIN THEM6"/>
    <property type="match status" value="1"/>
</dbReference>
<dbReference type="Pfam" id="PF13279">
    <property type="entry name" value="4HBT_2"/>
    <property type="match status" value="1"/>
</dbReference>
<dbReference type="PANTHER" id="PTHR12475">
    <property type="match status" value="1"/>
</dbReference>
<organism evidence="1 2">
    <name type="scientific">Oceanicola granulosus (strain ATCC BAA-861 / DSM 15982 / KCTC 12143 / HTCC2516)</name>
    <dbReference type="NCBI Taxonomy" id="314256"/>
    <lineage>
        <taxon>Bacteria</taxon>
        <taxon>Pseudomonadati</taxon>
        <taxon>Pseudomonadota</taxon>
        <taxon>Alphaproteobacteria</taxon>
        <taxon>Rhodobacterales</taxon>
        <taxon>Roseobacteraceae</taxon>
        <taxon>Oceanicola</taxon>
    </lineage>
</organism>
<dbReference type="Gene3D" id="3.10.129.10">
    <property type="entry name" value="Hotdog Thioesterase"/>
    <property type="match status" value="1"/>
</dbReference>
<dbReference type="AlphaFoldDB" id="Q2CK60"/>
<sequence>MYPFLRLAWQWFKHRDDAPLALDGEHVSEHLCLPWDLDPWVELNNGRTLTLYDLGRVPMMRRIGLVGTFRARGWSMTVAGSTTRYRRRIRNFDRITMRTRVIGWDRRFFYIEQSMWRRDGECASHVLLRKAIVGKGGIVAPAEVVEAVGHPTPETPPPDWAKAWIAFEDGRPWPPMQD</sequence>
<proteinExistence type="predicted"/>
<dbReference type="HOGENOM" id="CLU_091107_1_1_5"/>
<protein>
    <recommendedName>
        <fullName evidence="3">Thioeseterase</fullName>
    </recommendedName>
</protein>
<evidence type="ECO:0000313" key="2">
    <source>
        <dbReference type="Proteomes" id="UP000003635"/>
    </source>
</evidence>
<gene>
    <name evidence="1" type="ORF">OG2516_10716</name>
</gene>